<comment type="caution">
    <text evidence="2">The sequence shown here is derived from an EMBL/GenBank/DDBJ whole genome shotgun (WGS) entry which is preliminary data.</text>
</comment>
<evidence type="ECO:0000313" key="2">
    <source>
        <dbReference type="EMBL" id="GAI34821.1"/>
    </source>
</evidence>
<proteinExistence type="predicted"/>
<reference evidence="2" key="1">
    <citation type="journal article" date="2014" name="Front. Microbiol.">
        <title>High frequency of phylogenetically diverse reductive dehalogenase-homologous genes in deep subseafloor sedimentary metagenomes.</title>
        <authorList>
            <person name="Kawai M."/>
            <person name="Futagami T."/>
            <person name="Toyoda A."/>
            <person name="Takaki Y."/>
            <person name="Nishi S."/>
            <person name="Hori S."/>
            <person name="Arai W."/>
            <person name="Tsubouchi T."/>
            <person name="Morono Y."/>
            <person name="Uchiyama I."/>
            <person name="Ito T."/>
            <person name="Fujiyama A."/>
            <person name="Inagaki F."/>
            <person name="Takami H."/>
        </authorList>
    </citation>
    <scope>NUCLEOTIDE SEQUENCE</scope>
    <source>
        <strain evidence="2">Expedition CK06-06</strain>
    </source>
</reference>
<feature type="region of interest" description="Disordered" evidence="1">
    <location>
        <begin position="92"/>
        <end position="142"/>
    </location>
</feature>
<evidence type="ECO:0000256" key="1">
    <source>
        <dbReference type="SAM" id="MobiDB-lite"/>
    </source>
</evidence>
<dbReference type="AlphaFoldDB" id="X1NX80"/>
<gene>
    <name evidence="2" type="ORF">S06H3_43832</name>
</gene>
<feature type="non-terminal residue" evidence="2">
    <location>
        <position position="142"/>
    </location>
</feature>
<feature type="compositionally biased region" description="Basic and acidic residues" evidence="1">
    <location>
        <begin position="106"/>
        <end position="130"/>
    </location>
</feature>
<organism evidence="2">
    <name type="scientific">marine sediment metagenome</name>
    <dbReference type="NCBI Taxonomy" id="412755"/>
    <lineage>
        <taxon>unclassified sequences</taxon>
        <taxon>metagenomes</taxon>
        <taxon>ecological metagenomes</taxon>
    </lineage>
</organism>
<dbReference type="EMBL" id="BARV01027218">
    <property type="protein sequence ID" value="GAI34821.1"/>
    <property type="molecule type" value="Genomic_DNA"/>
</dbReference>
<name>X1NX80_9ZZZZ</name>
<sequence length="142" mass="15473">MSDAEYRLLIQRSFDEELSKQEHRALINHLETSSSGQKFHHQLDQMIQAAQDTPLPDELRPQNPESLARQIMEQLPQKKSSIFGFLAGLFGGGKTKSSSAGSTTRGKGESKGDAKKDKALAALGKGDKAIPARKIGKKEKAA</sequence>
<protein>
    <submittedName>
        <fullName evidence="2">Uncharacterized protein</fullName>
    </submittedName>
</protein>
<accession>X1NX80</accession>
<feature type="compositionally biased region" description="Low complexity" evidence="1">
    <location>
        <begin position="95"/>
        <end position="105"/>
    </location>
</feature>